<dbReference type="InterPro" id="IPR031917">
    <property type="entry name" value="Pilus_assem_C"/>
</dbReference>
<protein>
    <submittedName>
        <fullName evidence="5">Pilus assembly protein PapC</fullName>
    </submittedName>
</protein>
<evidence type="ECO:0000259" key="3">
    <source>
        <dbReference type="Pfam" id="PF15976"/>
    </source>
</evidence>
<reference evidence="5 6" key="1">
    <citation type="journal article" date="2020" name="Insects">
        <title>Bacteria Belonging to Pseudomonas typographi sp. nov. from the Bark Beetle Ips typographus Have Genomic Potential to Aid in the Host Ecology.</title>
        <authorList>
            <person name="Peral-Aranega E."/>
            <person name="Saati-Santamaria Z."/>
            <person name="Kolarik M."/>
            <person name="Rivas R."/>
            <person name="Garcia-Fraile P."/>
        </authorList>
    </citation>
    <scope>NUCLEOTIDE SEQUENCE [LARGE SCALE GENOMIC DNA]</scope>
    <source>
        <strain evidence="5 6">CA3A</strain>
    </source>
</reference>
<gene>
    <name evidence="5" type="ORF">HAQ05_24785</name>
</gene>
<evidence type="ECO:0000313" key="5">
    <source>
        <dbReference type="EMBL" id="MBD1601896.1"/>
    </source>
</evidence>
<name>A0ABR7Z988_9PSED</name>
<proteinExistence type="predicted"/>
<feature type="chain" id="PRO_5046422698" evidence="2">
    <location>
        <begin position="25"/>
        <end position="840"/>
    </location>
</feature>
<evidence type="ECO:0000259" key="4">
    <source>
        <dbReference type="Pfam" id="PF16967"/>
    </source>
</evidence>
<feature type="domain" description="Pilus assembly protein C-terminal" evidence="3">
    <location>
        <begin position="731"/>
        <end position="824"/>
    </location>
</feature>
<evidence type="ECO:0000313" key="6">
    <source>
        <dbReference type="Proteomes" id="UP000805841"/>
    </source>
</evidence>
<dbReference type="InterPro" id="IPR032636">
    <property type="entry name" value="Pilus_assem_E-set-like_dom"/>
</dbReference>
<dbReference type="Pfam" id="PF16967">
    <property type="entry name" value="TcfC"/>
    <property type="match status" value="1"/>
</dbReference>
<evidence type="ECO:0000256" key="2">
    <source>
        <dbReference type="SAM" id="SignalP"/>
    </source>
</evidence>
<dbReference type="EMBL" id="JAAOCA010000044">
    <property type="protein sequence ID" value="MBD1601896.1"/>
    <property type="molecule type" value="Genomic_DNA"/>
</dbReference>
<feature type="domain" description="Pilus assembly protein E-set like" evidence="4">
    <location>
        <begin position="271"/>
        <end position="338"/>
    </location>
</feature>
<sequence>MFALNPLRLAMACALGWLTAPALAGAGAPVIAGGLLEQAKGLPAEFSEYFFDTPLAVRVELNGSYLGDAMLMLGRDNTVQLLKYNDFGESSLGDDDRTRWLAALAQPFPLGSCEQACPHDLIALHYSLERSHLSILTREAESDPTEQRFYRPPETSRGVLLNNQLNIAGSESQMYGTYQGTVTASLGQWTGVGQGQLNRSAGHGYSSDDYRLGSLYADHVAGERFVRLGYFNPSTQGLSREPRTLSGLPQSTLGAMFGSSDTLLIHSDQPSATPIYVTPNRPATVEVYRADALIHSAPVEAGLQALDTRKLPGGIYSVEVRLVEDGQVIETREELIYKPTNWRDSSRRWRYNAYLGKGHELLSSQRYSNRDEGFNAGLIGNYLLHPRAILGASLEQLDGTKQYGLSLDWTATEQLSGYANLSRTEGRGNGLDLQAVYRYTSGSIIASHNRTWLYTHSLGRDLPAFVAPRYIREVKDTQQNALSWQHQVTHRGSFNARLTHSDGAVNGVGADLSWLQRSELFGSDATWRASLFDRPGTLGSANRRNRGIDLSLSMQLGAKGNSLYGSLGSRTARDGSREQTVSVNYEHRVDGPVLKSVTGTLDHDSYGVGLGGRASFESAVASGDAYVQSSSYNGELGGGLNLSNTVAMAERGMAIAGSRGEYPSGMVIDVISDAPGVELKSLDGEGLQGTLRAGRNLVPVSAYKPGKLTFDTEGDDGEPISVQPRVARYHLNKGGVAYQQVRIMRTVTVVGRLLDSRQKALPGVIVANHASRSVTEADGFFAVEMSQSTPALEVRQGTRSCLVEVDMALAQRDNNVLLVGDLTCDPREVADAAIAPNHGA</sequence>
<keyword evidence="1 2" id="KW-0732">Signal</keyword>
<dbReference type="Proteomes" id="UP000805841">
    <property type="component" value="Unassembled WGS sequence"/>
</dbReference>
<accession>A0ABR7Z988</accession>
<keyword evidence="6" id="KW-1185">Reference proteome</keyword>
<dbReference type="RefSeq" id="WP_190425983.1">
    <property type="nucleotide sequence ID" value="NZ_JAAOCA010000044.1"/>
</dbReference>
<organism evidence="5 6">
    <name type="scientific">Pseudomonas typographi</name>
    <dbReference type="NCBI Taxonomy" id="2715964"/>
    <lineage>
        <taxon>Bacteria</taxon>
        <taxon>Pseudomonadati</taxon>
        <taxon>Pseudomonadota</taxon>
        <taxon>Gammaproteobacteria</taxon>
        <taxon>Pseudomonadales</taxon>
        <taxon>Pseudomonadaceae</taxon>
        <taxon>Pseudomonas</taxon>
    </lineage>
</organism>
<evidence type="ECO:0000256" key="1">
    <source>
        <dbReference type="ARBA" id="ARBA00022729"/>
    </source>
</evidence>
<dbReference type="Pfam" id="PF15976">
    <property type="entry name" value="CooC_C"/>
    <property type="match status" value="1"/>
</dbReference>
<feature type="signal peptide" evidence="2">
    <location>
        <begin position="1"/>
        <end position="24"/>
    </location>
</feature>
<comment type="caution">
    <text evidence="5">The sequence shown here is derived from an EMBL/GenBank/DDBJ whole genome shotgun (WGS) entry which is preliminary data.</text>
</comment>